<dbReference type="GO" id="GO:0044572">
    <property type="term" value="P:[4Fe-4S] cluster assembly"/>
    <property type="evidence" value="ECO:0007669"/>
    <property type="project" value="TreeGrafter"/>
</dbReference>
<accession>A0A9P7BE41</accession>
<evidence type="ECO:0000256" key="1">
    <source>
        <dbReference type="RuleBase" id="RU003860"/>
    </source>
</evidence>
<dbReference type="OrthoDB" id="411584at2759"/>
<comment type="caution">
    <text evidence="2">The sequence shown here is derived from an EMBL/GenBank/DDBJ whole genome shotgun (WGS) entry which is preliminary data.</text>
</comment>
<dbReference type="AlphaFoldDB" id="A0A9P7BE41"/>
<evidence type="ECO:0000313" key="2">
    <source>
        <dbReference type="EMBL" id="KAG0687496.1"/>
    </source>
</evidence>
<dbReference type="InterPro" id="IPR036065">
    <property type="entry name" value="BolA-like_sf"/>
</dbReference>
<reference evidence="2" key="1">
    <citation type="submission" date="2020-11" db="EMBL/GenBank/DDBJ databases">
        <title>Kefir isolates.</title>
        <authorList>
            <person name="Marcisauskas S."/>
            <person name="Kim Y."/>
            <person name="Blasche S."/>
        </authorList>
    </citation>
    <scope>NUCLEOTIDE SEQUENCE</scope>
    <source>
        <strain evidence="2">Olga-1</strain>
    </source>
</reference>
<dbReference type="Pfam" id="PF01722">
    <property type="entry name" value="BolA"/>
    <property type="match status" value="1"/>
</dbReference>
<gene>
    <name evidence="2" type="ORF">C6P40_002279</name>
</gene>
<dbReference type="EMBL" id="PUHW01000253">
    <property type="protein sequence ID" value="KAG0687496.1"/>
    <property type="molecule type" value="Genomic_DNA"/>
</dbReference>
<sequence length="186" mass="21627">MIKTLIKNIRISSSPSSSLSSSIRIIKPNIIINNRKFTQNINNKENNLKMLNDNKDCKCSEKKDENTKQDRIIGPIENSIIKKIENDLKPIKLIIKNDSWKHSHHTGMKGVLNITESHFHVTIISNKFKELGLKSTISRHRYVFKLLNDELKNDIHGFQVICKTPEEWEKLDNDNKIKESSLKYFS</sequence>
<protein>
    <recommendedName>
        <fullName evidence="4">BolA-like protein</fullName>
    </recommendedName>
</protein>
<dbReference type="Proteomes" id="UP000697127">
    <property type="component" value="Unassembled WGS sequence"/>
</dbReference>
<evidence type="ECO:0008006" key="4">
    <source>
        <dbReference type="Google" id="ProtNLM"/>
    </source>
</evidence>
<dbReference type="PANTHER" id="PTHR46230:SF7">
    <property type="entry name" value="BOLA-LIKE PROTEIN 1"/>
    <property type="match status" value="1"/>
</dbReference>
<dbReference type="Gene3D" id="3.10.20.90">
    <property type="entry name" value="Phosphatidylinositol 3-kinase Catalytic Subunit, Chain A, domain 1"/>
    <property type="match status" value="1"/>
</dbReference>
<dbReference type="SUPFAM" id="SSF82657">
    <property type="entry name" value="BolA-like"/>
    <property type="match status" value="1"/>
</dbReference>
<dbReference type="PANTHER" id="PTHR46230">
    <property type="match status" value="1"/>
</dbReference>
<organism evidence="2 3">
    <name type="scientific">Pichia californica</name>
    <dbReference type="NCBI Taxonomy" id="460514"/>
    <lineage>
        <taxon>Eukaryota</taxon>
        <taxon>Fungi</taxon>
        <taxon>Dikarya</taxon>
        <taxon>Ascomycota</taxon>
        <taxon>Saccharomycotina</taxon>
        <taxon>Pichiomycetes</taxon>
        <taxon>Pichiales</taxon>
        <taxon>Pichiaceae</taxon>
        <taxon>Pichia</taxon>
    </lineage>
</organism>
<keyword evidence="3" id="KW-1185">Reference proteome</keyword>
<proteinExistence type="inferred from homology"/>
<comment type="similarity">
    <text evidence="1">Belongs to the BolA/IbaG family.</text>
</comment>
<name>A0A9P7BE41_9ASCO</name>
<dbReference type="GO" id="GO:0005759">
    <property type="term" value="C:mitochondrial matrix"/>
    <property type="evidence" value="ECO:0007669"/>
    <property type="project" value="TreeGrafter"/>
</dbReference>
<evidence type="ECO:0000313" key="3">
    <source>
        <dbReference type="Proteomes" id="UP000697127"/>
    </source>
</evidence>
<dbReference type="InterPro" id="IPR002634">
    <property type="entry name" value="BolA"/>
</dbReference>